<dbReference type="OrthoDB" id="8758at2157"/>
<reference evidence="2 3" key="1">
    <citation type="journal article" date="2016" name="Sci. Rep.">
        <title>A novel ammonia-oxidizing archaeon from wastewater treatment plant: Its enrichment, physiological and genomic characteristics.</title>
        <authorList>
            <person name="Li Y."/>
            <person name="Ding K."/>
            <person name="Wen X."/>
            <person name="Zhang B."/>
            <person name="Shen B."/>
            <person name="Yang Y."/>
        </authorList>
    </citation>
    <scope>NUCLEOTIDE SEQUENCE [LARGE SCALE GENOMIC DNA]</scope>
    <source>
        <strain evidence="2 3">SAT1</strain>
    </source>
</reference>
<evidence type="ECO:0000313" key="2">
    <source>
        <dbReference type="EMBL" id="AJZ75340.1"/>
    </source>
</evidence>
<organism evidence="2 3">
    <name type="scientific">Candidatus Nitrosotenuis cloacae</name>
    <dbReference type="NCBI Taxonomy" id="1603555"/>
    <lineage>
        <taxon>Archaea</taxon>
        <taxon>Nitrososphaerota</taxon>
        <taxon>Candidatus Nitrosotenuis</taxon>
    </lineage>
</organism>
<dbReference type="RefSeq" id="WP_048187867.1">
    <property type="nucleotide sequence ID" value="NZ_CP011097.1"/>
</dbReference>
<evidence type="ECO:0000313" key="3">
    <source>
        <dbReference type="Proteomes" id="UP000266745"/>
    </source>
</evidence>
<keyword evidence="1" id="KW-0472">Membrane</keyword>
<dbReference type="EMBL" id="CP011097">
    <property type="protein sequence ID" value="AJZ75340.1"/>
    <property type="molecule type" value="Genomic_DNA"/>
</dbReference>
<sequence>MALKIALVITAISIALLAIYGADAAVSQGADQGFLPLDHKIRGMGLGGPAMILPIIAFFISRKHSSKPLGVMLLVTGAMIIVGGAAFLSMPPSEQPRNAMAEAGPLFVVGAFQIALGALKIRK</sequence>
<accession>A0A3G1AZM2</accession>
<gene>
    <name evidence="2" type="ORF">SU86_001915</name>
</gene>
<proteinExistence type="predicted"/>
<name>A0A3G1AZM2_9ARCH</name>
<feature type="transmembrane region" description="Helical" evidence="1">
    <location>
        <begin position="71"/>
        <end position="91"/>
    </location>
</feature>
<feature type="transmembrane region" description="Helical" evidence="1">
    <location>
        <begin position="40"/>
        <end position="59"/>
    </location>
</feature>
<feature type="transmembrane region" description="Helical" evidence="1">
    <location>
        <begin position="103"/>
        <end position="121"/>
    </location>
</feature>
<keyword evidence="3" id="KW-1185">Reference proteome</keyword>
<dbReference type="STRING" id="1603555.SU86_001915"/>
<dbReference type="Proteomes" id="UP000266745">
    <property type="component" value="Chromosome"/>
</dbReference>
<keyword evidence="1" id="KW-1133">Transmembrane helix</keyword>
<dbReference type="KEGG" id="tah:SU86_001915"/>
<dbReference type="AlphaFoldDB" id="A0A3G1AZM2"/>
<evidence type="ECO:0000256" key="1">
    <source>
        <dbReference type="SAM" id="Phobius"/>
    </source>
</evidence>
<keyword evidence="1" id="KW-0812">Transmembrane</keyword>
<dbReference type="GeneID" id="24875139"/>
<protein>
    <submittedName>
        <fullName evidence="2">Uncharacterized protein</fullName>
    </submittedName>
</protein>